<feature type="compositionally biased region" description="Low complexity" evidence="3">
    <location>
        <begin position="494"/>
        <end position="506"/>
    </location>
</feature>
<dbReference type="GO" id="GO:0004149">
    <property type="term" value="F:dihydrolipoyllysine-residue succinyltransferase activity"/>
    <property type="evidence" value="ECO:0007669"/>
    <property type="project" value="TreeGrafter"/>
</dbReference>
<dbReference type="InterPro" id="IPR025476">
    <property type="entry name" value="Helitron_helicase-like"/>
</dbReference>
<evidence type="ECO:0000256" key="2">
    <source>
        <dbReference type="ARBA" id="ARBA00022823"/>
    </source>
</evidence>
<evidence type="ECO:0000259" key="5">
    <source>
        <dbReference type="Pfam" id="PF20209"/>
    </source>
</evidence>
<dbReference type="InterPro" id="IPR050537">
    <property type="entry name" value="2-oxoacid_dehydrogenase"/>
</dbReference>
<dbReference type="Pfam" id="PF14214">
    <property type="entry name" value="Helitron_like_N"/>
    <property type="match status" value="1"/>
</dbReference>
<evidence type="ECO:0000256" key="1">
    <source>
        <dbReference type="ARBA" id="ARBA00007317"/>
    </source>
</evidence>
<dbReference type="Pfam" id="PF20209">
    <property type="entry name" value="DUF6570"/>
    <property type="match status" value="1"/>
</dbReference>
<feature type="region of interest" description="Disordered" evidence="3">
    <location>
        <begin position="1850"/>
        <end position="1875"/>
    </location>
</feature>
<feature type="domain" description="Helitron helicase-like" evidence="4">
    <location>
        <begin position="689"/>
        <end position="852"/>
    </location>
</feature>
<dbReference type="InterPro" id="IPR046700">
    <property type="entry name" value="DUF6570"/>
</dbReference>
<comment type="caution">
    <text evidence="6">The sequence shown here is derived from an EMBL/GenBank/DDBJ whole genome shotgun (WGS) entry which is preliminary data.</text>
</comment>
<name>A0A9W6BXT9_9CHLO</name>
<evidence type="ECO:0000256" key="3">
    <source>
        <dbReference type="SAM" id="MobiDB-lite"/>
    </source>
</evidence>
<dbReference type="EMBL" id="BRXU01000033">
    <property type="protein sequence ID" value="GLC60257.1"/>
    <property type="molecule type" value="Genomic_DNA"/>
</dbReference>
<organism evidence="6 7">
    <name type="scientific">Pleodorina starrii</name>
    <dbReference type="NCBI Taxonomy" id="330485"/>
    <lineage>
        <taxon>Eukaryota</taxon>
        <taxon>Viridiplantae</taxon>
        <taxon>Chlorophyta</taxon>
        <taxon>core chlorophytes</taxon>
        <taxon>Chlorophyceae</taxon>
        <taxon>CS clade</taxon>
        <taxon>Chlamydomonadales</taxon>
        <taxon>Volvocaceae</taxon>
        <taxon>Pleodorina</taxon>
    </lineage>
</organism>
<dbReference type="PANTHER" id="PTHR43416">
    <property type="entry name" value="DIHYDROLIPOYLLYSINE-RESIDUE SUCCINYLTRANSFERASE COMPONENT OF 2-OXOGLUTARATE DEHYDROGENASE COMPLEX, MITOCHONDRIAL-RELATED"/>
    <property type="match status" value="1"/>
</dbReference>
<dbReference type="GO" id="GO:0005739">
    <property type="term" value="C:mitochondrion"/>
    <property type="evidence" value="ECO:0007669"/>
    <property type="project" value="TreeGrafter"/>
</dbReference>
<keyword evidence="2" id="KW-0450">Lipoyl</keyword>
<feature type="region of interest" description="Disordered" evidence="3">
    <location>
        <begin position="518"/>
        <end position="538"/>
    </location>
</feature>
<dbReference type="SUPFAM" id="SSF52540">
    <property type="entry name" value="P-loop containing nucleoside triphosphate hydrolases"/>
    <property type="match status" value="1"/>
</dbReference>
<evidence type="ECO:0000313" key="6">
    <source>
        <dbReference type="EMBL" id="GLC60257.1"/>
    </source>
</evidence>
<dbReference type="GO" id="GO:0006099">
    <property type="term" value="P:tricarboxylic acid cycle"/>
    <property type="evidence" value="ECO:0007669"/>
    <property type="project" value="TreeGrafter"/>
</dbReference>
<feature type="compositionally biased region" description="Low complexity" evidence="3">
    <location>
        <begin position="450"/>
        <end position="470"/>
    </location>
</feature>
<evidence type="ECO:0000259" key="4">
    <source>
        <dbReference type="Pfam" id="PF14214"/>
    </source>
</evidence>
<dbReference type="Pfam" id="PF13245">
    <property type="entry name" value="AAA_19"/>
    <property type="match status" value="1"/>
</dbReference>
<feature type="region of interest" description="Disordered" evidence="3">
    <location>
        <begin position="450"/>
        <end position="506"/>
    </location>
</feature>
<dbReference type="PANTHER" id="PTHR43416:SF5">
    <property type="entry name" value="DIHYDROLIPOYLLYSINE-RESIDUE SUCCINYLTRANSFERASE COMPONENT OF 2-OXOGLUTARATE DEHYDROGENASE COMPLEX, MITOCHONDRIAL"/>
    <property type="match status" value="1"/>
</dbReference>
<gene>
    <name evidence="6" type="primary">PLESTBF000783</name>
    <name evidence="6" type="ORF">PLESTB_001591500</name>
</gene>
<feature type="region of interest" description="Disordered" evidence="3">
    <location>
        <begin position="1"/>
        <end position="21"/>
    </location>
</feature>
<feature type="compositionally biased region" description="Polar residues" evidence="3">
    <location>
        <begin position="56"/>
        <end position="66"/>
    </location>
</feature>
<dbReference type="Proteomes" id="UP001165080">
    <property type="component" value="Unassembled WGS sequence"/>
</dbReference>
<feature type="compositionally biased region" description="Low complexity" evidence="3">
    <location>
        <begin position="1850"/>
        <end position="1867"/>
    </location>
</feature>
<evidence type="ECO:0000313" key="7">
    <source>
        <dbReference type="Proteomes" id="UP001165080"/>
    </source>
</evidence>
<keyword evidence="7" id="KW-1185">Reference proteome</keyword>
<proteinExistence type="inferred from homology"/>
<protein>
    <recommendedName>
        <fullName evidence="8">Helitron helicase-like domain-containing protein</fullName>
    </recommendedName>
</protein>
<comment type="similarity">
    <text evidence="1">Belongs to the 2-oxoacid dehydrogenase family.</text>
</comment>
<evidence type="ECO:0008006" key="8">
    <source>
        <dbReference type="Google" id="ProtNLM"/>
    </source>
</evidence>
<sequence>MTDTSVQATAAGREHDGKDPLQVLANAMGFNDPPVFPERNSLFDAAKAAVEQAAAGQTTPGSTAQAPQPPLQLDDDSRDALKFRRLLHDNLPLQPCCVCGIRMRRCDLRVHTYLHNVALLQPVLYSTREVDQTVHRLKHTTLWTAPASASSDPGPSTSTAPARPLALQYHLLGDERAGCIRATGYGDADLDICHHCSGSLANGTVPPLSYKAVDNGPRPEHLVQLTMLEERVVAPARVLRHLAICRHARDRSTSASEVGHAVLRAHIISFNNPGPDSLAAMFPLPPDRVPEIVSVVLVAAAQSEAEIIDLAKRTHALHLRGHVIARWARWLAEVYPHLHDRLDHDAVQQWEEAADSIPRNVLAAALHVDTEEEAVALGEHQQQRQAGYAAARFGGPEQAAAHGTAGLRTDASAQASVVDEEVTAVADANAASAHVPQRHATHPPVPATAPTGTIADPTAQAAAPAPGQPDVYVLQFPPSPSGTAPQPHPEHAAALRSTAQAAAARQHTTLPAIEEAPAMHAAPPPPAHTALPAGTQRTPMYGADEAELLPSAESTGLPHILRAGASPEDIARALAQHGTLVESSGSTPISDYGADWPLLAHPNRFPNGTGAKPDGMSEKQWVTLQLQRWYPPDDSSSQAPHFILDMFDRLQRHDVLTGVRRHLTMHPGMQHRLAGMTYEQVLSAVELLAMGLRGRELAERLDAAPPIVTDLVHGVRIATSRVAGTSASIGALRSRAYGNWLLYGPPAVSLTLNPSSLSAAAFFTLCGQPYTFDEAGAPVGRPGDTERWQIAVDHPVASAEYFRAFLHAFMETYVGWRIGEQQQHNRDCLFGRVQAWFAKPETTQRAELHVHISLWLHAFNPDRLEAAIHRGQHAALLQYMERVQNQGIPSPTLSGVKVPLTEAPSDPSQPAPERRQQPCGCAEGKHVIHARSEHQRALQAVKKALRLVRKRTTEPQAKACQHPVSEHNPDPDAAALYCAEAMLEVLMHDHIPGTCTTGHTPVTDDNCRFRIPYLLNWTSHIDDHTGSVHLQRFGRTLVAHICSLLLAHPCNHTLAFACEVSRALREQRRWDKHHPGASLDDPRRPKLRSMAQLAADAADYALKYNTKGETSEGSTAQLAGVLLLRWQQRQGLVPIGEGSNATIPLQASPSTAADTGSAGHVHARQALQVQEQAERGAHDSSTLHARQRSTYEVSRWNLAHACNVQTIHTTLPSTAAALHLIEGRGSYESYSSQPIDYRVFQHPLLAHEEPIGAPPPDVDIELTPAHRDAPMEDASVPEEIEALYGGGEAAHPSAPAQPGDEMLVVTRHTDYMLRGPDYAHLCPVIFFMLHYKRKLHPDETVPPHPLDPTHPQAKTHSWVHRRHFATPQPLNDPPIRPGNDSPPAQRDAYAAFALGNFAAYSQDNPLDLSSGLWAAYQRYFCSDAAISPTAPLELQIARHMLDNADSLAQVRAHADEQRLLRARADQDVMHQAETALMDDVEGEEFVVPTGADEEDDATTEPHTTRHSDAAWRSHVLADDAHTRLHDTYLHPPRTISGQHNREKNYIEAALKPLPDSAESYAAAPPQTDLRDGPDYSDEMLENMLEQQLKYDPTDPSASSPLTLRLVHAGTSNVRAQLFLLQRQTAEYPTAASGNEPPPYVLLPANSRPSTDDTARLFTLSDEQDRVFKLYAAILHAENAGHRQEPLTAILTGKAGTGKSRVFHAILWHAFQHGFHHLVAVVSYTWRAALHDTTPANIGVSTTTFFRVHGTKPPSDTARMQVAARLNGVRLILLDEFSCCSPPHWARIVAVVHTVRGALRPDDIAVHDGVLADLHGLLAGDPPQLSQPGAPAMHTGAHAHNLLEQRAHALPSHAAAPATATTSTTAHPVSQQQPGEPTPLVQLLQLLRNPGGSAVELGVQLWRAIPHAFVLTKPFRQTDTDQHPNLLEIAEIFNGRGEASPAQVDSACDQLNRRTLKPTDLAQHGPPKVVVLRHSVRLALLPHLLRLHAAHAKQPLFIWRSVDLTPEGGALSASVFQELERLGGSENDGAVPTVCAFFPGIQYNLTTTTNPALRHVHNNVATGTGMVLDPREPSLAGSTVVHVLRYPPRAIIIRPDGLDNSIRIGQLQAGEIVVAPITVQFTPHSAQNPQPIRRYGFPLEPAYAATDYYVQGATFRGFWVAHLAKPPTGSYHRASLYVLPTRFTSLANFFLLTPLWPADDPEHHEEKKVKQRFRKLATRDPDLAAEWERLMLLADRTAHQYDTLLLAYQRAGMLQQPGGAAA</sequence>
<reference evidence="6 7" key="1">
    <citation type="journal article" date="2023" name="Commun. Biol.">
        <title>Reorganization of the ancestral sex-determining regions during the evolution of trioecy in Pleodorina starrii.</title>
        <authorList>
            <person name="Takahashi K."/>
            <person name="Suzuki S."/>
            <person name="Kawai-Toyooka H."/>
            <person name="Yamamoto K."/>
            <person name="Hamaji T."/>
            <person name="Ootsuki R."/>
            <person name="Yamaguchi H."/>
            <person name="Kawachi M."/>
            <person name="Higashiyama T."/>
            <person name="Nozaki H."/>
        </authorList>
    </citation>
    <scope>NUCLEOTIDE SEQUENCE [LARGE SCALE GENOMIC DNA]</scope>
    <source>
        <strain evidence="6 7">NIES-4479</strain>
    </source>
</reference>
<dbReference type="Gene3D" id="3.40.50.300">
    <property type="entry name" value="P-loop containing nucleotide triphosphate hydrolases"/>
    <property type="match status" value="1"/>
</dbReference>
<feature type="domain" description="DUF6570" evidence="5">
    <location>
        <begin position="203"/>
        <end position="346"/>
    </location>
</feature>
<dbReference type="InterPro" id="IPR027417">
    <property type="entry name" value="P-loop_NTPase"/>
</dbReference>
<feature type="region of interest" description="Disordered" evidence="3">
    <location>
        <begin position="51"/>
        <end position="75"/>
    </location>
</feature>
<accession>A0A9W6BXT9</accession>
<feature type="region of interest" description="Disordered" evidence="3">
    <location>
        <begin position="890"/>
        <end position="921"/>
    </location>
</feature>